<reference evidence="2 3" key="1">
    <citation type="submission" date="2024-02" db="EMBL/GenBank/DDBJ databases">
        <title>Expansion and revision of Xanthobacter and proposal of Roseixanthobacter gen. nov.</title>
        <authorList>
            <person name="Soltysiak M.P.M."/>
            <person name="Jalihal A."/>
            <person name="Ory A."/>
            <person name="Chrisophersen C."/>
            <person name="Lee A.D."/>
            <person name="Boulton J."/>
            <person name="Springer M."/>
        </authorList>
    </citation>
    <scope>NUCLEOTIDE SEQUENCE [LARGE SCALE GENOMIC DNA]</scope>
    <source>
        <strain evidence="2 3">23A</strain>
    </source>
</reference>
<proteinExistence type="predicted"/>
<organism evidence="2 3">
    <name type="scientific">Xanthobacter oligotrophicus</name>
    <dbReference type="NCBI Taxonomy" id="2607286"/>
    <lineage>
        <taxon>Bacteria</taxon>
        <taxon>Pseudomonadati</taxon>
        <taxon>Pseudomonadota</taxon>
        <taxon>Alphaproteobacteria</taxon>
        <taxon>Hyphomicrobiales</taxon>
        <taxon>Xanthobacteraceae</taxon>
        <taxon>Xanthobacter</taxon>
    </lineage>
</organism>
<protein>
    <submittedName>
        <fullName evidence="2">Uncharacterized protein</fullName>
    </submittedName>
</protein>
<evidence type="ECO:0000256" key="1">
    <source>
        <dbReference type="SAM" id="MobiDB-lite"/>
    </source>
</evidence>
<dbReference type="RefSeq" id="WP_393990692.1">
    <property type="nucleotide sequence ID" value="NZ_JBAFVH010000001.1"/>
</dbReference>
<evidence type="ECO:0000313" key="3">
    <source>
        <dbReference type="Proteomes" id="UP001604002"/>
    </source>
</evidence>
<comment type="caution">
    <text evidence="2">The sequence shown here is derived from an EMBL/GenBank/DDBJ whole genome shotgun (WGS) entry which is preliminary data.</text>
</comment>
<accession>A0ABW6ZPE7</accession>
<feature type="region of interest" description="Disordered" evidence="1">
    <location>
        <begin position="79"/>
        <end position="102"/>
    </location>
</feature>
<gene>
    <name evidence="2" type="ORF">V5F32_00260</name>
</gene>
<dbReference type="Proteomes" id="UP001604002">
    <property type="component" value="Unassembled WGS sequence"/>
</dbReference>
<dbReference type="EMBL" id="JBAFVH010000001">
    <property type="protein sequence ID" value="MFG1370587.1"/>
    <property type="molecule type" value="Genomic_DNA"/>
</dbReference>
<evidence type="ECO:0000313" key="2">
    <source>
        <dbReference type="EMBL" id="MFG1370587.1"/>
    </source>
</evidence>
<sequence length="167" mass="18481">MALDCPLDRAVYTPLDADDDWSAPDGVANSWEITHPRKDGTSSDRPWVIRLTENRQKLTAVFGIADPPGFSATHVFMLVPPGSPESGKDGNKDGKKRKGFDATTEPSALLYYFGDDLKRVDPPGEGMPKAPPLLQLPGLSKSFWNWKRDGRRFVPPDGLWKLTGCRD</sequence>
<keyword evidence="3" id="KW-1185">Reference proteome</keyword>
<name>A0ABW6ZPE7_9HYPH</name>